<dbReference type="GO" id="GO:0005737">
    <property type="term" value="C:cytoplasm"/>
    <property type="evidence" value="ECO:0007669"/>
    <property type="project" value="UniProtKB-SubCell"/>
</dbReference>
<evidence type="ECO:0000256" key="1">
    <source>
        <dbReference type="ARBA" id="ARBA00022490"/>
    </source>
</evidence>
<dbReference type="InterPro" id="IPR016437">
    <property type="entry name" value="MCT-1/Tma20"/>
</dbReference>
<keyword evidence="5" id="KW-1185">Reference proteome</keyword>
<proteinExistence type="predicted"/>
<dbReference type="Proteomes" id="UP000792457">
    <property type="component" value="Unassembled WGS sequence"/>
</dbReference>
<dbReference type="EMBL" id="KZ308312">
    <property type="protein sequence ID" value="KAG8227107.1"/>
    <property type="molecule type" value="Genomic_DNA"/>
</dbReference>
<dbReference type="AlphaFoldDB" id="A0A8K0NZ56"/>
<evidence type="ECO:0000259" key="3">
    <source>
        <dbReference type="Pfam" id="PF17832"/>
    </source>
</evidence>
<dbReference type="SUPFAM" id="SSF88697">
    <property type="entry name" value="PUA domain-like"/>
    <property type="match status" value="1"/>
</dbReference>
<reference evidence="4" key="1">
    <citation type="submission" date="2013-04" db="EMBL/GenBank/DDBJ databases">
        <authorList>
            <person name="Qu J."/>
            <person name="Murali S.C."/>
            <person name="Bandaranaike D."/>
            <person name="Bellair M."/>
            <person name="Blankenburg K."/>
            <person name="Chao H."/>
            <person name="Dinh H."/>
            <person name="Doddapaneni H."/>
            <person name="Downs B."/>
            <person name="Dugan-Rocha S."/>
            <person name="Elkadiri S."/>
            <person name="Gnanaolivu R.D."/>
            <person name="Hernandez B."/>
            <person name="Javaid M."/>
            <person name="Jayaseelan J.C."/>
            <person name="Lee S."/>
            <person name="Li M."/>
            <person name="Ming W."/>
            <person name="Munidasa M."/>
            <person name="Muniz J."/>
            <person name="Nguyen L."/>
            <person name="Ongeri F."/>
            <person name="Osuji N."/>
            <person name="Pu L.-L."/>
            <person name="Puazo M."/>
            <person name="Qu C."/>
            <person name="Quiroz J."/>
            <person name="Raj R."/>
            <person name="Weissenberger G."/>
            <person name="Xin Y."/>
            <person name="Zou X."/>
            <person name="Han Y."/>
            <person name="Richards S."/>
            <person name="Worley K."/>
            <person name="Muzny D."/>
            <person name="Gibbs R."/>
        </authorList>
    </citation>
    <scope>NUCLEOTIDE SEQUENCE</scope>
    <source>
        <strain evidence="4">Sampled in the wild</strain>
    </source>
</reference>
<dbReference type="CDD" id="cd11609">
    <property type="entry name" value="MCT1_N"/>
    <property type="match status" value="1"/>
</dbReference>
<dbReference type="PIRSF" id="PIRSF005067">
    <property type="entry name" value="Tma_RNA-bind_prd"/>
    <property type="match status" value="1"/>
</dbReference>
<evidence type="ECO:0000313" key="4">
    <source>
        <dbReference type="EMBL" id="KAG8227107.1"/>
    </source>
</evidence>
<evidence type="ECO:0000313" key="5">
    <source>
        <dbReference type="Proteomes" id="UP000792457"/>
    </source>
</evidence>
<reference evidence="4" key="2">
    <citation type="submission" date="2017-10" db="EMBL/GenBank/DDBJ databases">
        <title>Ladona fulva Genome sequencing and assembly.</title>
        <authorList>
            <person name="Murali S."/>
            <person name="Richards S."/>
            <person name="Bandaranaike D."/>
            <person name="Bellair M."/>
            <person name="Blankenburg K."/>
            <person name="Chao H."/>
            <person name="Dinh H."/>
            <person name="Doddapaneni H."/>
            <person name="Dugan-Rocha S."/>
            <person name="Elkadiri S."/>
            <person name="Gnanaolivu R."/>
            <person name="Hernandez B."/>
            <person name="Skinner E."/>
            <person name="Javaid M."/>
            <person name="Lee S."/>
            <person name="Li M."/>
            <person name="Ming W."/>
            <person name="Munidasa M."/>
            <person name="Muniz J."/>
            <person name="Nguyen L."/>
            <person name="Hughes D."/>
            <person name="Osuji N."/>
            <person name="Pu L.-L."/>
            <person name="Puazo M."/>
            <person name="Qu C."/>
            <person name="Quiroz J."/>
            <person name="Raj R."/>
            <person name="Weissenberger G."/>
            <person name="Xin Y."/>
            <person name="Zou X."/>
            <person name="Han Y."/>
            <person name="Worley K."/>
            <person name="Muzny D."/>
            <person name="Gibbs R."/>
        </authorList>
    </citation>
    <scope>NUCLEOTIDE SEQUENCE</scope>
    <source>
        <strain evidence="4">Sampled in the wild</strain>
    </source>
</reference>
<dbReference type="InterPro" id="IPR041366">
    <property type="entry name" value="Pre-PUA"/>
</dbReference>
<dbReference type="PANTHER" id="PTHR22798">
    <property type="entry name" value="MCT-1 PROTEIN"/>
    <property type="match status" value="1"/>
</dbReference>
<sequence length="206" mass="23046">MFKRFDEKESISGVQQLKSSVQKGIRTKLQEQFPHLDGYLDSILPKKDTFRIVKCHDHIEIIVSGAGELLFFRQREGPWIPTLRLLHKYPFFLPWEQVDKGAIRFVLSGANIMCPGLTSPGAKMTPVEKGTVVVSLLLTIITTFFRGPYSLVYAMLRAVMAEGKQHALAVGVTALSTTDIASVNKGVGIENCHYLNDGLWQMKPVK</sequence>
<keyword evidence="1 2" id="KW-0963">Cytoplasm</keyword>
<dbReference type="CDD" id="cd21155">
    <property type="entry name" value="PUA_MCTS-1-like"/>
    <property type="match status" value="1"/>
</dbReference>
<dbReference type="OrthoDB" id="10249667at2759"/>
<evidence type="ECO:0000256" key="2">
    <source>
        <dbReference type="PIRNR" id="PIRNR005067"/>
    </source>
</evidence>
<dbReference type="NCBIfam" id="TIGR00451">
    <property type="entry name" value="unchar_dom_2"/>
    <property type="match status" value="1"/>
</dbReference>
<organism evidence="4 5">
    <name type="scientific">Ladona fulva</name>
    <name type="common">Scarce chaser dragonfly</name>
    <name type="synonym">Libellula fulva</name>
    <dbReference type="NCBI Taxonomy" id="123851"/>
    <lineage>
        <taxon>Eukaryota</taxon>
        <taxon>Metazoa</taxon>
        <taxon>Ecdysozoa</taxon>
        <taxon>Arthropoda</taxon>
        <taxon>Hexapoda</taxon>
        <taxon>Insecta</taxon>
        <taxon>Pterygota</taxon>
        <taxon>Palaeoptera</taxon>
        <taxon>Odonata</taxon>
        <taxon>Epiprocta</taxon>
        <taxon>Anisoptera</taxon>
        <taxon>Libelluloidea</taxon>
        <taxon>Libellulidae</taxon>
        <taxon>Ladona</taxon>
    </lineage>
</organism>
<comment type="subcellular location">
    <subcellularLocation>
        <location evidence="2">Cytoplasm</location>
    </subcellularLocation>
</comment>
<dbReference type="Pfam" id="PF17832">
    <property type="entry name" value="Pre-PUA"/>
    <property type="match status" value="1"/>
</dbReference>
<dbReference type="PANTHER" id="PTHR22798:SF0">
    <property type="entry name" value="MALIGNANT T-CELL-AMPLIFIED SEQUENCE 1"/>
    <property type="match status" value="1"/>
</dbReference>
<dbReference type="PROSITE" id="PS50890">
    <property type="entry name" value="PUA"/>
    <property type="match status" value="1"/>
</dbReference>
<dbReference type="GO" id="GO:0003723">
    <property type="term" value="F:RNA binding"/>
    <property type="evidence" value="ECO:0007669"/>
    <property type="project" value="InterPro"/>
</dbReference>
<name>A0A8K0NZ56_LADFU</name>
<dbReference type="InterPro" id="IPR004521">
    <property type="entry name" value="Uncharacterised_CHP00451"/>
</dbReference>
<feature type="domain" description="Pre-PUA" evidence="3">
    <location>
        <begin position="5"/>
        <end position="90"/>
    </location>
</feature>
<dbReference type="InterPro" id="IPR015947">
    <property type="entry name" value="PUA-like_sf"/>
</dbReference>
<dbReference type="GO" id="GO:0001731">
    <property type="term" value="P:formation of translation preinitiation complex"/>
    <property type="evidence" value="ECO:0007669"/>
    <property type="project" value="TreeGrafter"/>
</dbReference>
<comment type="caution">
    <text evidence="4">The sequence shown here is derived from an EMBL/GenBank/DDBJ whole genome shotgun (WGS) entry which is preliminary data.</text>
</comment>
<accession>A0A8K0NZ56</accession>
<dbReference type="Gene3D" id="3.10.400.20">
    <property type="match status" value="1"/>
</dbReference>
<protein>
    <recommendedName>
        <fullName evidence="3">Pre-PUA domain-containing protein</fullName>
    </recommendedName>
</protein>
<gene>
    <name evidence="4" type="ORF">J437_LFUL001650</name>
</gene>